<proteinExistence type="predicted"/>
<organism evidence="2 3">
    <name type="scientific">Stylosanthes scabra</name>
    <dbReference type="NCBI Taxonomy" id="79078"/>
    <lineage>
        <taxon>Eukaryota</taxon>
        <taxon>Viridiplantae</taxon>
        <taxon>Streptophyta</taxon>
        <taxon>Embryophyta</taxon>
        <taxon>Tracheophyta</taxon>
        <taxon>Spermatophyta</taxon>
        <taxon>Magnoliopsida</taxon>
        <taxon>eudicotyledons</taxon>
        <taxon>Gunneridae</taxon>
        <taxon>Pentapetalae</taxon>
        <taxon>rosids</taxon>
        <taxon>fabids</taxon>
        <taxon>Fabales</taxon>
        <taxon>Fabaceae</taxon>
        <taxon>Papilionoideae</taxon>
        <taxon>50 kb inversion clade</taxon>
        <taxon>dalbergioids sensu lato</taxon>
        <taxon>Dalbergieae</taxon>
        <taxon>Pterocarpus clade</taxon>
        <taxon>Stylosanthes</taxon>
    </lineage>
</organism>
<dbReference type="EMBL" id="JASCZI010213183">
    <property type="protein sequence ID" value="MED6200953.1"/>
    <property type="molecule type" value="Genomic_DNA"/>
</dbReference>
<evidence type="ECO:0000256" key="1">
    <source>
        <dbReference type="SAM" id="MobiDB-lite"/>
    </source>
</evidence>
<feature type="compositionally biased region" description="Polar residues" evidence="1">
    <location>
        <begin position="288"/>
        <end position="311"/>
    </location>
</feature>
<feature type="compositionally biased region" description="Basic residues" evidence="1">
    <location>
        <begin position="1"/>
        <end position="10"/>
    </location>
</feature>
<gene>
    <name evidence="2" type="ORF">PIB30_090284</name>
</gene>
<dbReference type="Proteomes" id="UP001341840">
    <property type="component" value="Unassembled WGS sequence"/>
</dbReference>
<evidence type="ECO:0000313" key="3">
    <source>
        <dbReference type="Proteomes" id="UP001341840"/>
    </source>
</evidence>
<sequence>MSHVKQAGKRSKSDPNAPQPPLRLSQTPMEWWFAGDDERAAFDEHLSRMEILPPKYNGDGVLPDAKYLEFWRLIDIHGLRPLLYTREMYYPRFIAAAFTTIFIREDEDEGEQFALGFRLGGREYKFTLAALVTAWGLKDEGDTFKGGNYPLGTWNEFSRATAVKELRLEYAAPAKYAVSRMSTDHHFLLYVLSYVLLPRKSNHGTATEEDLLILWAIATSFLGLANLWTGLFEMAPLDLSREEVVNPGSANIITSKNINQMRRNLVDQADAAEGVGEEAVGDMPMPDTQPQPTVGTSSQVPTETEVPSQEQSEVIEFMRKGFEDMQMMMSVGFTRLSERIDGLDTHMTSQDVDIRSLRDAFRSFKGEDVAIDPPEHQDGAPTQD</sequence>
<name>A0ABU6XW16_9FABA</name>
<accession>A0ABU6XW16</accession>
<protein>
    <submittedName>
        <fullName evidence="2">Uncharacterized protein</fullName>
    </submittedName>
</protein>
<feature type="region of interest" description="Disordered" evidence="1">
    <location>
        <begin position="1"/>
        <end position="24"/>
    </location>
</feature>
<comment type="caution">
    <text evidence="2">The sequence shown here is derived from an EMBL/GenBank/DDBJ whole genome shotgun (WGS) entry which is preliminary data.</text>
</comment>
<reference evidence="2 3" key="1">
    <citation type="journal article" date="2023" name="Plants (Basel)">
        <title>Bridging the Gap: Combining Genomics and Transcriptomics Approaches to Understand Stylosanthes scabra, an Orphan Legume from the Brazilian Caatinga.</title>
        <authorList>
            <person name="Ferreira-Neto J.R.C."/>
            <person name="da Silva M.D."/>
            <person name="Binneck E."/>
            <person name="de Melo N.F."/>
            <person name="da Silva R.H."/>
            <person name="de Melo A.L.T.M."/>
            <person name="Pandolfi V."/>
            <person name="Bustamante F.O."/>
            <person name="Brasileiro-Vidal A.C."/>
            <person name="Benko-Iseppon A.M."/>
        </authorList>
    </citation>
    <scope>NUCLEOTIDE SEQUENCE [LARGE SCALE GENOMIC DNA]</scope>
    <source>
        <tissue evidence="2">Leaves</tissue>
    </source>
</reference>
<keyword evidence="3" id="KW-1185">Reference proteome</keyword>
<evidence type="ECO:0000313" key="2">
    <source>
        <dbReference type="EMBL" id="MED6200953.1"/>
    </source>
</evidence>
<feature type="region of interest" description="Disordered" evidence="1">
    <location>
        <begin position="278"/>
        <end position="311"/>
    </location>
</feature>